<dbReference type="AlphaFoldDB" id="A0A8H8S054"/>
<evidence type="ECO:0000256" key="1">
    <source>
        <dbReference type="SAM" id="MobiDB-lite"/>
    </source>
</evidence>
<comment type="caution">
    <text evidence="3">The sequence shown here is derived from an EMBL/GenBank/DDBJ whole genome shotgun (WGS) entry which is preliminary data.</text>
</comment>
<dbReference type="InterPro" id="IPR052953">
    <property type="entry name" value="Ser-rich/MCO-related"/>
</dbReference>
<proteinExistence type="predicted"/>
<name>A0A8H8S054_9HELO</name>
<evidence type="ECO:0000313" key="3">
    <source>
        <dbReference type="EMBL" id="TVY44265.1"/>
    </source>
</evidence>
<dbReference type="Proteomes" id="UP000443090">
    <property type="component" value="Unassembled WGS sequence"/>
</dbReference>
<evidence type="ECO:0000313" key="4">
    <source>
        <dbReference type="Proteomes" id="UP000443090"/>
    </source>
</evidence>
<feature type="compositionally biased region" description="Low complexity" evidence="1">
    <location>
        <begin position="421"/>
        <end position="437"/>
    </location>
</feature>
<sequence length="464" mass="46759">MKVSGMSALAGILGVASANTCSPVTVTAPGSCATGSYGGGSYGNNTVTVTAPGSCATGSYSGGPYGNNTVTVISTVTAPGSTVTVTGPASCASANNDAISYVAPGSTMVGGGDPQNYIPASSTYIGTPSNYVDNSNPDAIAPPYVATTGTMVTSVDYSDTATSVWIYPAGSSPTKECTVAIYEKTTVTVVVININVTIMNGQATTIYSTIPGKIPTTTPSIPSPPTTYLQPPSSTSIFLPSGGYNSTMTQSNSAGSTSPSTPGGGNNSTNIHYVVVGAEGKLLYKDNQIIASIGDIIRFDFNSTNHTVTQSTLQKPCEPLQDGFNTGFTNFNDQNRTGVVPTVDYIVGVSTPLWFYCAQPKGTHCQKGMVLGINPGNKFPQFLNAATASTNATATASTGFPMSTGGLPSGTGAYGTGAQGTGMSSSSSPTASASKLSAISGSAQHPTAFATGLGQLPKRGYWGA</sequence>
<keyword evidence="4" id="KW-1185">Reference proteome</keyword>
<feature type="chain" id="PRO_5034320157" evidence="2">
    <location>
        <begin position="19"/>
        <end position="464"/>
    </location>
</feature>
<dbReference type="CDD" id="cd00920">
    <property type="entry name" value="Cupredoxin"/>
    <property type="match status" value="1"/>
</dbReference>
<dbReference type="InterPro" id="IPR008972">
    <property type="entry name" value="Cupredoxin"/>
</dbReference>
<dbReference type="SUPFAM" id="SSF49503">
    <property type="entry name" value="Cupredoxins"/>
    <property type="match status" value="1"/>
</dbReference>
<feature type="region of interest" description="Disordered" evidence="1">
    <location>
        <begin position="411"/>
        <end position="437"/>
    </location>
</feature>
<dbReference type="PANTHER" id="PTHR34883:SF16">
    <property type="entry name" value="RICH PROTEIN, PUTATIVE-RELATED"/>
    <property type="match status" value="1"/>
</dbReference>
<organism evidence="3 4">
    <name type="scientific">Lachnellula occidentalis</name>
    <dbReference type="NCBI Taxonomy" id="215460"/>
    <lineage>
        <taxon>Eukaryota</taxon>
        <taxon>Fungi</taxon>
        <taxon>Dikarya</taxon>
        <taxon>Ascomycota</taxon>
        <taxon>Pezizomycotina</taxon>
        <taxon>Leotiomycetes</taxon>
        <taxon>Helotiales</taxon>
        <taxon>Lachnaceae</taxon>
        <taxon>Lachnellula</taxon>
    </lineage>
</organism>
<feature type="compositionally biased region" description="Gly residues" evidence="1">
    <location>
        <begin position="411"/>
        <end position="420"/>
    </location>
</feature>
<dbReference type="PANTHER" id="PTHR34883">
    <property type="entry name" value="SERINE-RICH PROTEIN, PUTATIVE-RELATED-RELATED"/>
    <property type="match status" value="1"/>
</dbReference>
<evidence type="ECO:0000256" key="2">
    <source>
        <dbReference type="SAM" id="SignalP"/>
    </source>
</evidence>
<dbReference type="OrthoDB" id="2331100at2759"/>
<dbReference type="Gene3D" id="2.60.40.420">
    <property type="entry name" value="Cupredoxins - blue copper proteins"/>
    <property type="match status" value="1"/>
</dbReference>
<keyword evidence="2" id="KW-0732">Signal</keyword>
<reference evidence="3 4" key="1">
    <citation type="submission" date="2018-05" db="EMBL/GenBank/DDBJ databases">
        <title>Genome sequencing and assembly of the regulated plant pathogen Lachnellula willkommii and related sister species for the development of diagnostic species identification markers.</title>
        <authorList>
            <person name="Giroux E."/>
            <person name="Bilodeau G."/>
        </authorList>
    </citation>
    <scope>NUCLEOTIDE SEQUENCE [LARGE SCALE GENOMIC DNA]</scope>
    <source>
        <strain evidence="3 4">CBS 160.35</strain>
    </source>
</reference>
<accession>A0A8H8S054</accession>
<gene>
    <name evidence="3" type="ORF">LOCC1_G006812</name>
</gene>
<protein>
    <submittedName>
        <fullName evidence="3">Putative GPI-anchored cupredoxin</fullName>
    </submittedName>
</protein>
<dbReference type="EMBL" id="QGMI01000242">
    <property type="protein sequence ID" value="TVY44265.1"/>
    <property type="molecule type" value="Genomic_DNA"/>
</dbReference>
<feature type="signal peptide" evidence="2">
    <location>
        <begin position="1"/>
        <end position="18"/>
    </location>
</feature>